<feature type="chain" id="PRO_5032324312" description="PepSY domain-containing protein" evidence="2">
    <location>
        <begin position="22"/>
        <end position="98"/>
    </location>
</feature>
<name>A0A8B6M2R1_METTU</name>
<proteinExistence type="predicted"/>
<organism evidence="3 4">
    <name type="scientific">Methylocella tundrae</name>
    <dbReference type="NCBI Taxonomy" id="227605"/>
    <lineage>
        <taxon>Bacteria</taxon>
        <taxon>Pseudomonadati</taxon>
        <taxon>Pseudomonadota</taxon>
        <taxon>Alphaproteobacteria</taxon>
        <taxon>Hyphomicrobiales</taxon>
        <taxon>Beijerinckiaceae</taxon>
        <taxon>Methylocella</taxon>
    </lineage>
</organism>
<keyword evidence="2" id="KW-0732">Signal</keyword>
<sequence length="98" mass="10679">MLNKMRALFLLYMLSTTPGFAQTSTSNAIPSPDPAPPTDSPAASSDALSDGPRKGDRWTFELKDDVTGDITSINTYTVVDVTDKEIVTMARQSRLQLK</sequence>
<dbReference type="RefSeq" id="WP_174511463.1">
    <property type="nucleotide sequence ID" value="NZ_CABFMQ020000035.1"/>
</dbReference>
<evidence type="ECO:0000256" key="1">
    <source>
        <dbReference type="SAM" id="MobiDB-lite"/>
    </source>
</evidence>
<protein>
    <recommendedName>
        <fullName evidence="5">PepSY domain-containing protein</fullName>
    </recommendedName>
</protein>
<dbReference type="AlphaFoldDB" id="A0A8B6M2R1"/>
<evidence type="ECO:0000313" key="4">
    <source>
        <dbReference type="Proteomes" id="UP000485880"/>
    </source>
</evidence>
<evidence type="ECO:0000256" key="2">
    <source>
        <dbReference type="SAM" id="SignalP"/>
    </source>
</evidence>
<feature type="compositionally biased region" description="Low complexity" evidence="1">
    <location>
        <begin position="40"/>
        <end position="50"/>
    </location>
</feature>
<comment type="caution">
    <text evidence="3">The sequence shown here is derived from an EMBL/GenBank/DDBJ whole genome shotgun (WGS) entry which is preliminary data.</text>
</comment>
<evidence type="ECO:0008006" key="5">
    <source>
        <dbReference type="Google" id="ProtNLM"/>
    </source>
</evidence>
<evidence type="ECO:0000313" key="3">
    <source>
        <dbReference type="EMBL" id="VTZ49035.1"/>
    </source>
</evidence>
<accession>A0A8B6M2R1</accession>
<feature type="region of interest" description="Disordered" evidence="1">
    <location>
        <begin position="22"/>
        <end position="57"/>
    </location>
</feature>
<dbReference type="Proteomes" id="UP000485880">
    <property type="component" value="Unassembled WGS sequence"/>
</dbReference>
<feature type="signal peptide" evidence="2">
    <location>
        <begin position="1"/>
        <end position="21"/>
    </location>
</feature>
<keyword evidence="4" id="KW-1185">Reference proteome</keyword>
<reference evidence="3 4" key="1">
    <citation type="submission" date="2019-05" db="EMBL/GenBank/DDBJ databases">
        <authorList>
            <person name="Farhan Ul Haque M."/>
        </authorList>
    </citation>
    <scope>NUCLEOTIDE SEQUENCE [LARGE SCALE GENOMIC DNA]</scope>
    <source>
        <strain evidence="3">2</strain>
    </source>
</reference>
<dbReference type="EMBL" id="CABFMQ020000035">
    <property type="protein sequence ID" value="VTZ49035.1"/>
    <property type="molecule type" value="Genomic_DNA"/>
</dbReference>
<gene>
    <name evidence="3" type="ORF">MPC4_130056</name>
</gene>